<reference evidence="2 3" key="1">
    <citation type="submission" date="2020-02" db="EMBL/GenBank/DDBJ databases">
        <authorList>
            <person name="Ma Q."/>
            <person name="Huang Y."/>
            <person name="Song X."/>
            <person name="Pei D."/>
        </authorList>
    </citation>
    <scope>NUCLEOTIDE SEQUENCE [LARGE SCALE GENOMIC DNA]</scope>
    <source>
        <strain evidence="2">Sxm20200214</strain>
        <tissue evidence="2">Leaf</tissue>
    </source>
</reference>
<protein>
    <submittedName>
        <fullName evidence="2">Uncharacterized protein</fullName>
    </submittedName>
</protein>
<dbReference type="AlphaFoldDB" id="A0A8X7RFU1"/>
<organism evidence="2 3">
    <name type="scientific">Brassica carinata</name>
    <name type="common">Ethiopian mustard</name>
    <name type="synonym">Abyssinian cabbage</name>
    <dbReference type="NCBI Taxonomy" id="52824"/>
    <lineage>
        <taxon>Eukaryota</taxon>
        <taxon>Viridiplantae</taxon>
        <taxon>Streptophyta</taxon>
        <taxon>Embryophyta</taxon>
        <taxon>Tracheophyta</taxon>
        <taxon>Spermatophyta</taxon>
        <taxon>Magnoliopsida</taxon>
        <taxon>eudicotyledons</taxon>
        <taxon>Gunneridae</taxon>
        <taxon>Pentapetalae</taxon>
        <taxon>rosids</taxon>
        <taxon>malvids</taxon>
        <taxon>Brassicales</taxon>
        <taxon>Brassicaceae</taxon>
        <taxon>Brassiceae</taxon>
        <taxon>Brassica</taxon>
    </lineage>
</organism>
<comment type="caution">
    <text evidence="2">The sequence shown here is derived from an EMBL/GenBank/DDBJ whole genome shotgun (WGS) entry which is preliminary data.</text>
</comment>
<evidence type="ECO:0000313" key="2">
    <source>
        <dbReference type="EMBL" id="KAG2287561.1"/>
    </source>
</evidence>
<evidence type="ECO:0000313" key="3">
    <source>
        <dbReference type="Proteomes" id="UP000886595"/>
    </source>
</evidence>
<keyword evidence="3" id="KW-1185">Reference proteome</keyword>
<name>A0A8X7RFU1_BRACI</name>
<sequence>MLCQNVAYVEHPIDPKEVKGYWAAMGHVELPIPGIWHPSPFRANHIEERIWKKWEPIPVSPDTVESETGAPDEAGEVNQTSVPLNVSDYSIGGSMTGYYEFDG</sequence>
<accession>A0A8X7RFU1</accession>
<gene>
    <name evidence="2" type="ORF">Bca52824_047165</name>
</gene>
<feature type="region of interest" description="Disordered" evidence="1">
    <location>
        <begin position="61"/>
        <end position="81"/>
    </location>
</feature>
<dbReference type="Proteomes" id="UP000886595">
    <property type="component" value="Unassembled WGS sequence"/>
</dbReference>
<dbReference type="EMBL" id="JAAMPC010000010">
    <property type="protein sequence ID" value="KAG2287561.1"/>
    <property type="molecule type" value="Genomic_DNA"/>
</dbReference>
<proteinExistence type="predicted"/>
<evidence type="ECO:0000256" key="1">
    <source>
        <dbReference type="SAM" id="MobiDB-lite"/>
    </source>
</evidence>